<comment type="caution">
    <text evidence="1">The sequence shown here is derived from an EMBL/GenBank/DDBJ whole genome shotgun (WGS) entry which is preliminary data.</text>
</comment>
<accession>A0AAV0VH87</accession>
<proteinExistence type="predicted"/>
<evidence type="ECO:0000313" key="2">
    <source>
        <dbReference type="Proteomes" id="UP001160148"/>
    </source>
</evidence>
<reference evidence="1 2" key="1">
    <citation type="submission" date="2023-01" db="EMBL/GenBank/DDBJ databases">
        <authorList>
            <person name="Whitehead M."/>
        </authorList>
    </citation>
    <scope>NUCLEOTIDE SEQUENCE [LARGE SCALE GENOMIC DNA]</scope>
</reference>
<name>A0AAV0VH87_9HEMI</name>
<dbReference type="AlphaFoldDB" id="A0AAV0VH87"/>
<evidence type="ECO:0000313" key="1">
    <source>
        <dbReference type="EMBL" id="CAI6342880.1"/>
    </source>
</evidence>
<gene>
    <name evidence="1" type="ORF">MEUPH1_LOCUS214</name>
</gene>
<organism evidence="1 2">
    <name type="scientific">Macrosiphum euphorbiae</name>
    <name type="common">potato aphid</name>
    <dbReference type="NCBI Taxonomy" id="13131"/>
    <lineage>
        <taxon>Eukaryota</taxon>
        <taxon>Metazoa</taxon>
        <taxon>Ecdysozoa</taxon>
        <taxon>Arthropoda</taxon>
        <taxon>Hexapoda</taxon>
        <taxon>Insecta</taxon>
        <taxon>Pterygota</taxon>
        <taxon>Neoptera</taxon>
        <taxon>Paraneoptera</taxon>
        <taxon>Hemiptera</taxon>
        <taxon>Sternorrhyncha</taxon>
        <taxon>Aphidomorpha</taxon>
        <taxon>Aphidoidea</taxon>
        <taxon>Aphididae</taxon>
        <taxon>Macrosiphini</taxon>
        <taxon>Macrosiphum</taxon>
    </lineage>
</organism>
<sequence>MQALVHCVSQISAITVACAEPERLGLKRFPVAAKYDDIVQFNPHEAVFGPRVVVDKPVPEVVPMEAFGQDCGTYFPRIVPLRTAHSG</sequence>
<dbReference type="EMBL" id="CARXXK010000001">
    <property type="protein sequence ID" value="CAI6342880.1"/>
    <property type="molecule type" value="Genomic_DNA"/>
</dbReference>
<keyword evidence="2" id="KW-1185">Reference proteome</keyword>
<dbReference type="Proteomes" id="UP001160148">
    <property type="component" value="Unassembled WGS sequence"/>
</dbReference>
<protein>
    <submittedName>
        <fullName evidence="1">Uncharacterized protein</fullName>
    </submittedName>
</protein>